<dbReference type="AlphaFoldDB" id="A0A512IVK9"/>
<dbReference type="InterPro" id="IPR050194">
    <property type="entry name" value="Glycosyltransferase_grp1"/>
</dbReference>
<dbReference type="Pfam" id="PF13692">
    <property type="entry name" value="Glyco_trans_1_4"/>
    <property type="match status" value="1"/>
</dbReference>
<organism evidence="2 3">
    <name type="scientific">Methylobacterium haplocladii</name>
    <dbReference type="NCBI Taxonomy" id="1176176"/>
    <lineage>
        <taxon>Bacteria</taxon>
        <taxon>Pseudomonadati</taxon>
        <taxon>Pseudomonadota</taxon>
        <taxon>Alphaproteobacteria</taxon>
        <taxon>Hyphomicrobiales</taxon>
        <taxon>Methylobacteriaceae</taxon>
        <taxon>Methylobacterium</taxon>
    </lineage>
</organism>
<dbReference type="EMBL" id="BJZT01000050">
    <property type="protein sequence ID" value="GEP01750.1"/>
    <property type="molecule type" value="Genomic_DNA"/>
</dbReference>
<dbReference type="Gene3D" id="3.40.50.2000">
    <property type="entry name" value="Glycogen Phosphorylase B"/>
    <property type="match status" value="2"/>
</dbReference>
<keyword evidence="3" id="KW-1185">Reference proteome</keyword>
<reference evidence="2 3" key="1">
    <citation type="submission" date="2019-07" db="EMBL/GenBank/DDBJ databases">
        <title>Whole genome shotgun sequence of Methylobacterium haplocladii NBRC 107714.</title>
        <authorList>
            <person name="Hosoyama A."/>
            <person name="Uohara A."/>
            <person name="Ohji S."/>
            <person name="Ichikawa N."/>
        </authorList>
    </citation>
    <scope>NUCLEOTIDE SEQUENCE [LARGE SCALE GENOMIC DNA]</scope>
    <source>
        <strain evidence="2 3">NBRC 107714</strain>
    </source>
</reference>
<dbReference type="PANTHER" id="PTHR45947">
    <property type="entry name" value="SULFOQUINOVOSYL TRANSFERASE SQD2"/>
    <property type="match status" value="1"/>
</dbReference>
<sequence length="391" mass="42177">MSVRRVVLFAPHFAEYATRLAIGLSERCAVLLIVNRKNFGAECSKSLQLQAARSVTIIDFSADGRIGSHISLVAILARIARFRPDVVHVQEQSDPLTVRICELARALWPVVLTVHDPIPHSGRDGDWAKRMKPFRLRGRRAADGFHVHGRYCARMLRQSLTDEGDEVPPHLATAHGTILVPEPGQLRAPDPRRILMFGRMEGYKGLDILLAAVPQIDIGGAAFEVVLAGKGPALDAHADLLGASNGITVKNWYLSPAEVVAEFQAASVVVTPYRNATQSGVVSAAFGNGRPVVASRVGGLADVVEHGHNGLLIEPGDPRALAVALSRLLRTPDEFTRLAAGARQAARGSLSWQTISSDLVDFYDDLRGLRRDRKSSIGGLSERANSADAAV</sequence>
<dbReference type="PANTHER" id="PTHR45947:SF3">
    <property type="entry name" value="SULFOQUINOVOSYL TRANSFERASE SQD2"/>
    <property type="match status" value="1"/>
</dbReference>
<proteinExistence type="predicted"/>
<dbReference type="GO" id="GO:0016757">
    <property type="term" value="F:glycosyltransferase activity"/>
    <property type="evidence" value="ECO:0007669"/>
    <property type="project" value="TreeGrafter"/>
</dbReference>
<dbReference type="CDD" id="cd03801">
    <property type="entry name" value="GT4_PimA-like"/>
    <property type="match status" value="1"/>
</dbReference>
<name>A0A512IVK9_9HYPH</name>
<comment type="caution">
    <text evidence="2">The sequence shown here is derived from an EMBL/GenBank/DDBJ whole genome shotgun (WGS) entry which is preliminary data.</text>
</comment>
<dbReference type="InterPro" id="IPR028098">
    <property type="entry name" value="Glyco_trans_4-like_N"/>
</dbReference>
<gene>
    <name evidence="2" type="ORF">MHA02_41370</name>
</gene>
<dbReference type="Pfam" id="PF13439">
    <property type="entry name" value="Glyco_transf_4"/>
    <property type="match status" value="1"/>
</dbReference>
<dbReference type="SUPFAM" id="SSF53756">
    <property type="entry name" value="UDP-Glycosyltransferase/glycogen phosphorylase"/>
    <property type="match status" value="1"/>
</dbReference>
<evidence type="ECO:0000259" key="1">
    <source>
        <dbReference type="Pfam" id="PF13439"/>
    </source>
</evidence>
<feature type="domain" description="Glycosyltransferase subfamily 4-like N-terminal" evidence="1">
    <location>
        <begin position="16"/>
        <end position="158"/>
    </location>
</feature>
<dbReference type="RefSeq" id="WP_147082345.1">
    <property type="nucleotide sequence ID" value="NZ_BJZT01000050.1"/>
</dbReference>
<accession>A0A512IVK9</accession>
<dbReference type="OrthoDB" id="9807414at2"/>
<evidence type="ECO:0000313" key="3">
    <source>
        <dbReference type="Proteomes" id="UP000321258"/>
    </source>
</evidence>
<evidence type="ECO:0000313" key="2">
    <source>
        <dbReference type="EMBL" id="GEP01750.1"/>
    </source>
</evidence>
<protein>
    <recommendedName>
        <fullName evidence="1">Glycosyltransferase subfamily 4-like N-terminal domain-containing protein</fullName>
    </recommendedName>
</protein>
<dbReference type="Proteomes" id="UP000321258">
    <property type="component" value="Unassembled WGS sequence"/>
</dbReference>